<evidence type="ECO:0000313" key="3">
    <source>
        <dbReference type="Proteomes" id="UP001596171"/>
    </source>
</evidence>
<dbReference type="RefSeq" id="WP_137616838.1">
    <property type="nucleotide sequence ID" value="NZ_BJDI01000013.1"/>
</dbReference>
<proteinExistence type="predicted"/>
<feature type="transmembrane region" description="Helical" evidence="1">
    <location>
        <begin position="30"/>
        <end position="50"/>
    </location>
</feature>
<accession>A0ABW1SHN0</accession>
<keyword evidence="3" id="KW-1185">Reference proteome</keyword>
<comment type="caution">
    <text evidence="2">The sequence shown here is derived from an EMBL/GenBank/DDBJ whole genome shotgun (WGS) entry which is preliminary data.</text>
</comment>
<reference evidence="3" key="1">
    <citation type="journal article" date="2019" name="Int. J. Syst. Evol. Microbiol.">
        <title>The Global Catalogue of Microorganisms (GCM) 10K type strain sequencing project: providing services to taxonomists for standard genome sequencing and annotation.</title>
        <authorList>
            <consortium name="The Broad Institute Genomics Platform"/>
            <consortium name="The Broad Institute Genome Sequencing Center for Infectious Disease"/>
            <person name="Wu L."/>
            <person name="Ma J."/>
        </authorList>
    </citation>
    <scope>NUCLEOTIDE SEQUENCE [LARGE SCALE GENOMIC DNA]</scope>
    <source>
        <strain evidence="3">CCM 8930</strain>
    </source>
</reference>
<name>A0ABW1SHN0_9LACO</name>
<protein>
    <submittedName>
        <fullName evidence="2">Uncharacterized protein</fullName>
    </submittedName>
</protein>
<keyword evidence="1" id="KW-0472">Membrane</keyword>
<keyword evidence="1" id="KW-0812">Transmembrane</keyword>
<dbReference type="EMBL" id="JBHSSE010000009">
    <property type="protein sequence ID" value="MFC6201130.1"/>
    <property type="molecule type" value="Genomic_DNA"/>
</dbReference>
<evidence type="ECO:0000313" key="2">
    <source>
        <dbReference type="EMBL" id="MFC6201130.1"/>
    </source>
</evidence>
<gene>
    <name evidence="2" type="ORF">ACFP1L_04345</name>
</gene>
<sequence length="158" mass="17495">MLVLNGILAFIVIRNIGVESQLEIRSKYRWGQLVVAGLLVIWGAGSYGGLTSFSDLLFWTLFFMVNIMMGTGGLATHRLVLPGAWFRRTIKFEEIAGIEIAAIPAIPAIEKKTRVIVKFILNSHREISMVFNGTVTTVKTALQAKLGQQVAIEISKFE</sequence>
<dbReference type="Proteomes" id="UP001596171">
    <property type="component" value="Unassembled WGS sequence"/>
</dbReference>
<feature type="transmembrane region" description="Helical" evidence="1">
    <location>
        <begin position="56"/>
        <end position="81"/>
    </location>
</feature>
<organism evidence="2 3">
    <name type="scientific">Lactiplantibacillus nangangensis</name>
    <dbReference type="NCBI Taxonomy" id="2559917"/>
    <lineage>
        <taxon>Bacteria</taxon>
        <taxon>Bacillati</taxon>
        <taxon>Bacillota</taxon>
        <taxon>Bacilli</taxon>
        <taxon>Lactobacillales</taxon>
        <taxon>Lactobacillaceae</taxon>
        <taxon>Lactiplantibacillus</taxon>
    </lineage>
</organism>
<evidence type="ECO:0000256" key="1">
    <source>
        <dbReference type="SAM" id="Phobius"/>
    </source>
</evidence>
<keyword evidence="1" id="KW-1133">Transmembrane helix</keyword>